<gene>
    <name evidence="7" type="ORF">BCR34DRAFT_584065</name>
</gene>
<keyword evidence="8" id="KW-1185">Reference proteome</keyword>
<keyword evidence="2" id="KW-0808">Transferase</keyword>
<evidence type="ECO:0000256" key="2">
    <source>
        <dbReference type="ARBA" id="ARBA00022679"/>
    </source>
</evidence>
<dbReference type="Proteomes" id="UP000193144">
    <property type="component" value="Unassembled WGS sequence"/>
</dbReference>
<dbReference type="GO" id="GO:0016779">
    <property type="term" value="F:nucleotidyltransferase activity"/>
    <property type="evidence" value="ECO:0007669"/>
    <property type="project" value="UniProtKB-KW"/>
</dbReference>
<dbReference type="InterPro" id="IPR051838">
    <property type="entry name" value="ARTD_PARP"/>
</dbReference>
<evidence type="ECO:0000256" key="1">
    <source>
        <dbReference type="ARBA" id="ARBA00022676"/>
    </source>
</evidence>
<feature type="compositionally biased region" description="Pro residues" evidence="5">
    <location>
        <begin position="1"/>
        <end position="20"/>
    </location>
</feature>
<keyword evidence="3" id="KW-0548">Nucleotidyltransferase</keyword>
<keyword evidence="1" id="KW-0328">Glycosyltransferase</keyword>
<evidence type="ECO:0000256" key="4">
    <source>
        <dbReference type="ARBA" id="ARBA00023027"/>
    </source>
</evidence>
<evidence type="ECO:0000313" key="7">
    <source>
        <dbReference type="EMBL" id="ORY17008.1"/>
    </source>
</evidence>
<evidence type="ECO:0000256" key="3">
    <source>
        <dbReference type="ARBA" id="ARBA00022695"/>
    </source>
</evidence>
<dbReference type="InterPro" id="IPR012317">
    <property type="entry name" value="Poly(ADP-ribose)pol_cat_dom"/>
</dbReference>
<feature type="compositionally biased region" description="Pro residues" evidence="5">
    <location>
        <begin position="28"/>
        <end position="37"/>
    </location>
</feature>
<organism evidence="7 8">
    <name type="scientific">Clohesyomyces aquaticus</name>
    <dbReference type="NCBI Taxonomy" id="1231657"/>
    <lineage>
        <taxon>Eukaryota</taxon>
        <taxon>Fungi</taxon>
        <taxon>Dikarya</taxon>
        <taxon>Ascomycota</taxon>
        <taxon>Pezizomycotina</taxon>
        <taxon>Dothideomycetes</taxon>
        <taxon>Pleosporomycetidae</taxon>
        <taxon>Pleosporales</taxon>
        <taxon>Lindgomycetaceae</taxon>
        <taxon>Clohesyomyces</taxon>
    </lineage>
</organism>
<keyword evidence="4" id="KW-0520">NAD</keyword>
<evidence type="ECO:0000313" key="8">
    <source>
        <dbReference type="Proteomes" id="UP000193144"/>
    </source>
</evidence>
<dbReference type="EMBL" id="MCFA01000015">
    <property type="protein sequence ID" value="ORY17008.1"/>
    <property type="molecule type" value="Genomic_DNA"/>
</dbReference>
<comment type="caution">
    <text evidence="7">The sequence shown here is derived from an EMBL/GenBank/DDBJ whole genome shotgun (WGS) entry which is preliminary data.</text>
</comment>
<evidence type="ECO:0000259" key="6">
    <source>
        <dbReference type="Pfam" id="PF00644"/>
    </source>
</evidence>
<feature type="domain" description="PARP catalytic" evidence="6">
    <location>
        <begin position="1179"/>
        <end position="1236"/>
    </location>
</feature>
<proteinExistence type="predicted"/>
<reference evidence="7 8" key="1">
    <citation type="submission" date="2016-07" db="EMBL/GenBank/DDBJ databases">
        <title>Pervasive Adenine N6-methylation of Active Genes in Fungi.</title>
        <authorList>
            <consortium name="DOE Joint Genome Institute"/>
            <person name="Mondo S.J."/>
            <person name="Dannebaum R.O."/>
            <person name="Kuo R.C."/>
            <person name="Labutti K."/>
            <person name="Haridas S."/>
            <person name="Kuo A."/>
            <person name="Salamov A."/>
            <person name="Ahrendt S.R."/>
            <person name="Lipzen A."/>
            <person name="Sullivan W."/>
            <person name="Andreopoulos W.B."/>
            <person name="Clum A."/>
            <person name="Lindquist E."/>
            <person name="Daum C."/>
            <person name="Ramamoorthy G.K."/>
            <person name="Gryganskyi A."/>
            <person name="Culley D."/>
            <person name="Magnuson J.K."/>
            <person name="James T.Y."/>
            <person name="O'Malley M.A."/>
            <person name="Stajich J.E."/>
            <person name="Spatafora J.W."/>
            <person name="Visel A."/>
            <person name="Grigoriev I.V."/>
        </authorList>
    </citation>
    <scope>NUCLEOTIDE SEQUENCE [LARGE SCALE GENOMIC DNA]</scope>
    <source>
        <strain evidence="7 8">CBS 115471</strain>
    </source>
</reference>
<feature type="region of interest" description="Disordered" evidence="5">
    <location>
        <begin position="1"/>
        <end position="47"/>
    </location>
</feature>
<dbReference type="SUPFAM" id="SSF56399">
    <property type="entry name" value="ADP-ribosylation"/>
    <property type="match status" value="1"/>
</dbReference>
<evidence type="ECO:0000256" key="5">
    <source>
        <dbReference type="SAM" id="MobiDB-lite"/>
    </source>
</evidence>
<dbReference type="GO" id="GO:0003950">
    <property type="term" value="F:NAD+ poly-ADP-ribosyltransferase activity"/>
    <property type="evidence" value="ECO:0007669"/>
    <property type="project" value="InterPro"/>
</dbReference>
<dbReference type="OrthoDB" id="109543at2759"/>
<dbReference type="Pfam" id="PF00644">
    <property type="entry name" value="PARP"/>
    <property type="match status" value="1"/>
</dbReference>
<accession>A0A1Y2A3C4</accession>
<dbReference type="PANTHER" id="PTHR21328">
    <property type="entry name" value="POLY ADP-RIBOSE POLYMERASE FAMILY, MEMBER PARP"/>
    <property type="match status" value="1"/>
</dbReference>
<dbReference type="Gene3D" id="3.90.228.10">
    <property type="match status" value="1"/>
</dbReference>
<name>A0A1Y2A3C4_9PLEO</name>
<dbReference type="STRING" id="1231657.A0A1Y2A3C4"/>
<sequence length="1313" mass="147153">MKWPFRPKPSTSPLPSPPPSASVSNPVPIRPIPPPPERPPDSVQRARWHNEIATCRTLYEYLDTGRDDGLTPGLERARTITHDYLYQRDSVILRSPESDALLEVLIKEHRHADVAIASCLQVLSIPAAHRQLLSLLKGDRKRYIRLLVLAGRINASFLTTDEAELVRALHQLIIGDHPPLQYIQCFRTIIEYTGSQELVGLAPRPLIAGILIDIDCRTRLQALTNSLMERFCYLSAFKAFAWLKSTSGYSNRQFACELLDMALPSWQELRCWEPKIARISQFQNTSFSDEQKQRLLHLMNLEGPDTLTREKSSLARVDLGHRQNPSCPFSSTEAEELLDILCSCAKLGTHAIDLFLGLCLDTTHADYEFGPPFLKNAVDSGDDLLCLHICVLLEGAKAETHVSHKLIKYTKALPFLDQLNSLWLDRPPLVHAVTQIESIMSVAQEEFGALLKTTSGRRIGLLMQAYAEAILHTRSVHAYLSADFLSHIRQLPDRDTLNAVFERIRKQSSNLPVQECRFKSFVASILGGRVLTLDRTITTSAIQNEIRFWKHPPDTARKDLARVMEKIKTVQYSLYTSWLVVILRESDQFVGEVRHIMMSEMEVAVLRLANYLAIRRRFNQLRDETWLLLFASLIQDQGPDYLQRMADSMPVAAWLDLLRNLSTLVGSVRGRLPDFGAGLKQEQLQWWETLSRKEEAIHRLLGQQNHTQNPTWLYFPTFPREIEILLDKIGSQRFEKSEYCHIVTFLSRDGKNILDLCECVDALEAISQFGHKIFMRQLSRHQGKGVVQVTGIELQVLMKSWLREGSPLSRSEKRALETLAKLLRLPSSSAHLDMTALMKKLASQYEGIMGLAGFMEKLRFKLLHANADRVSTVLERLHVDNTNPGRVAQGIIPDEISHAVEIISDDEYEVSFPLTNLNNVQRASKGIPPNSRLLLLRLSLRQPAFCIHFAPDQEGGRRHKPWQCINARQPERAICTTPPTLFTYYLGRKLNHLLSGVARTLSEVYETVISLINSSPDTCLVCTEGLGQKLWKPTTCSHSCSAMLRNSPLEVRLHNLLIDPKAIDLLLTSIHAAASEAQATILLPNCPIPVAALIGVIDSMPPLADLQTAADLRAAIQGSDGQGKNREALLSWLCMKFRGFILSAASIDCKVPSLGTGTEQFIMLNSNHETERAFGTHLLSGSTAVFHGTRPSRLFPILVDGLRVADHTLQLNGAAYGAGIYCGDDPRTSWGFSGTTGQSWSRSTMKNMHVMLGCELAPATPGNHGTVHVITDATRLLVRYVFLLPPSFQPPIRVHVEPAMTTAFAKLRSGLST</sequence>
<protein>
    <recommendedName>
        <fullName evidence="6">PARP catalytic domain-containing protein</fullName>
    </recommendedName>
</protein>